<accession>N6T2J1</accession>
<organism evidence="1">
    <name type="scientific">Dendroctonus ponderosae</name>
    <name type="common">Mountain pine beetle</name>
    <dbReference type="NCBI Taxonomy" id="77166"/>
    <lineage>
        <taxon>Eukaryota</taxon>
        <taxon>Metazoa</taxon>
        <taxon>Ecdysozoa</taxon>
        <taxon>Arthropoda</taxon>
        <taxon>Hexapoda</taxon>
        <taxon>Insecta</taxon>
        <taxon>Pterygota</taxon>
        <taxon>Neoptera</taxon>
        <taxon>Endopterygota</taxon>
        <taxon>Coleoptera</taxon>
        <taxon>Polyphaga</taxon>
        <taxon>Cucujiformia</taxon>
        <taxon>Curculionidae</taxon>
        <taxon>Scolytinae</taxon>
        <taxon>Dendroctonus</taxon>
    </lineage>
</organism>
<sequence>MRNDRICLRHFITLSLCLIEEKPAALEGKINPDVLPNENLGYFSSVQAGQSACLLPIYKVFKKS</sequence>
<dbReference type="AlphaFoldDB" id="N6T2J1"/>
<proteinExistence type="predicted"/>
<reference evidence="1" key="1">
    <citation type="journal article" date="2013" name="Genome Biol.">
        <title>Draft genome of the mountain pine beetle, Dendroctonus ponderosae Hopkins, a major forest pest.</title>
        <authorList>
            <person name="Keeling C.I."/>
            <person name="Yuen M.M."/>
            <person name="Liao N.Y."/>
            <person name="Docking T.R."/>
            <person name="Chan S.K."/>
            <person name="Taylor G.A."/>
            <person name="Palmquist D.L."/>
            <person name="Jackman S.D."/>
            <person name="Nguyen A."/>
            <person name="Li M."/>
            <person name="Henderson H."/>
            <person name="Janes J.K."/>
            <person name="Zhao Y."/>
            <person name="Pandoh P."/>
            <person name="Moore R."/>
            <person name="Sperling F.A."/>
            <person name="Huber D.P."/>
            <person name="Birol I."/>
            <person name="Jones S.J."/>
            <person name="Bohlmann J."/>
        </authorList>
    </citation>
    <scope>NUCLEOTIDE SEQUENCE</scope>
</reference>
<name>N6T2J1_DENPD</name>
<dbReference type="EMBL" id="KB741253">
    <property type="protein sequence ID" value="ENN71768.1"/>
    <property type="molecule type" value="Genomic_DNA"/>
</dbReference>
<dbReference type="HOGENOM" id="CLU_2869881_0_0_1"/>
<gene>
    <name evidence="1" type="ORF">YQE_11503</name>
</gene>
<feature type="non-terminal residue" evidence="1">
    <location>
        <position position="1"/>
    </location>
</feature>
<evidence type="ECO:0000313" key="1">
    <source>
        <dbReference type="EMBL" id="ENN71768.1"/>
    </source>
</evidence>
<protein>
    <submittedName>
        <fullName evidence="1">Uncharacterized protein</fullName>
    </submittedName>
</protein>